<evidence type="ECO:0000313" key="5">
    <source>
        <dbReference type="EMBL" id="QQP56605.1"/>
    </source>
</evidence>
<organism evidence="5 6">
    <name type="scientific">Caligus rogercresseyi</name>
    <name type="common">Sea louse</name>
    <dbReference type="NCBI Taxonomy" id="217165"/>
    <lineage>
        <taxon>Eukaryota</taxon>
        <taxon>Metazoa</taxon>
        <taxon>Ecdysozoa</taxon>
        <taxon>Arthropoda</taxon>
        <taxon>Crustacea</taxon>
        <taxon>Multicrustacea</taxon>
        <taxon>Hexanauplia</taxon>
        <taxon>Copepoda</taxon>
        <taxon>Siphonostomatoida</taxon>
        <taxon>Caligidae</taxon>
        <taxon>Caligus</taxon>
    </lineage>
</organism>
<evidence type="ECO:0000256" key="3">
    <source>
        <dbReference type="SAM" id="MobiDB-lite"/>
    </source>
</evidence>
<dbReference type="InterPro" id="IPR036186">
    <property type="entry name" value="Serpin_sf"/>
</dbReference>
<dbReference type="SMART" id="SM00093">
    <property type="entry name" value="SERPIN"/>
    <property type="match status" value="1"/>
</dbReference>
<evidence type="ECO:0000313" key="6">
    <source>
        <dbReference type="Proteomes" id="UP000595437"/>
    </source>
</evidence>
<dbReference type="EMBL" id="CP045890">
    <property type="protein sequence ID" value="QQP56605.1"/>
    <property type="molecule type" value="Genomic_DNA"/>
</dbReference>
<accession>A0A7T8KIR4</accession>
<dbReference type="Gene3D" id="1.10.287.580">
    <property type="entry name" value="Helix hairpin bin"/>
    <property type="match status" value="1"/>
</dbReference>
<gene>
    <name evidence="5" type="ORF">FKW44_001321</name>
</gene>
<keyword evidence="6" id="KW-1185">Reference proteome</keyword>
<dbReference type="PANTHER" id="PTHR11461">
    <property type="entry name" value="SERINE PROTEASE INHIBITOR, SERPIN"/>
    <property type="match status" value="1"/>
</dbReference>
<dbReference type="GO" id="GO:0004867">
    <property type="term" value="F:serine-type endopeptidase inhibitor activity"/>
    <property type="evidence" value="ECO:0007669"/>
    <property type="project" value="InterPro"/>
</dbReference>
<dbReference type="SUPFAM" id="SSF56574">
    <property type="entry name" value="Serpins"/>
    <property type="match status" value="1"/>
</dbReference>
<proteinExistence type="inferred from homology"/>
<dbReference type="AlphaFoldDB" id="A0A7T8KIR4"/>
<feature type="domain" description="Serpin" evidence="4">
    <location>
        <begin position="13"/>
        <end position="243"/>
    </location>
</feature>
<dbReference type="OrthoDB" id="671595at2759"/>
<dbReference type="PANTHER" id="PTHR11461:SF211">
    <property type="entry name" value="GH10112P-RELATED"/>
    <property type="match status" value="1"/>
</dbReference>
<evidence type="ECO:0000256" key="1">
    <source>
        <dbReference type="ARBA" id="ARBA00009500"/>
    </source>
</evidence>
<protein>
    <submittedName>
        <fullName evidence="5">Leukocyte elastase inhibitor C</fullName>
    </submittedName>
</protein>
<comment type="similarity">
    <text evidence="1 2">Belongs to the serpin family.</text>
</comment>
<name>A0A7T8KIR4_CALRO</name>
<dbReference type="InterPro" id="IPR042185">
    <property type="entry name" value="Serpin_sf_2"/>
</dbReference>
<evidence type="ECO:0000256" key="2">
    <source>
        <dbReference type="RuleBase" id="RU000411"/>
    </source>
</evidence>
<dbReference type="GO" id="GO:0005615">
    <property type="term" value="C:extracellular space"/>
    <property type="evidence" value="ECO:0007669"/>
    <property type="project" value="InterPro"/>
</dbReference>
<dbReference type="Gene3D" id="2.30.39.10">
    <property type="entry name" value="Alpha-1-antitrypsin, domain 1"/>
    <property type="match status" value="1"/>
</dbReference>
<feature type="compositionally biased region" description="Low complexity" evidence="3">
    <location>
        <begin position="42"/>
        <end position="61"/>
    </location>
</feature>
<dbReference type="InterPro" id="IPR000215">
    <property type="entry name" value="Serpin_fam"/>
</dbReference>
<dbReference type="Pfam" id="PF00079">
    <property type="entry name" value="Serpin"/>
    <property type="match status" value="2"/>
</dbReference>
<feature type="region of interest" description="Disordered" evidence="3">
    <location>
        <begin position="42"/>
        <end position="78"/>
    </location>
</feature>
<sequence length="253" mass="28196">MSLMLKDPSKFGLDLYNRLTKPGENAVFSSYSVSSVLSMASMGAKGSTSPGNEGSSSSPRGLTAHSKRPTPPSQHFWTPKKTAVHENYVQDVLKYFSSDVQSIDYITLKLPQSLKMMGPPMFAEWTLKLATPKTSNVTSFALPYKGNRLSMIIFLPKERLVLRSGKYIIDTSKVEVYLPKDLPSWHLRCFWIAGEPKELFVSEVVQKAMIEVNEEGTEAAAATMMQITPCCLVFRDKLFCGSPLCLYDSRQSN</sequence>
<dbReference type="Proteomes" id="UP000595437">
    <property type="component" value="Chromosome 1"/>
</dbReference>
<reference evidence="6" key="1">
    <citation type="submission" date="2021-01" db="EMBL/GenBank/DDBJ databases">
        <title>Caligus Genome Assembly.</title>
        <authorList>
            <person name="Gallardo-Escarate C."/>
        </authorList>
    </citation>
    <scope>NUCLEOTIDE SEQUENCE [LARGE SCALE GENOMIC DNA]</scope>
</reference>
<dbReference type="Gene3D" id="6.20.40.10">
    <property type="match status" value="1"/>
</dbReference>
<evidence type="ECO:0000259" key="4">
    <source>
        <dbReference type="SMART" id="SM00093"/>
    </source>
</evidence>
<dbReference type="InterPro" id="IPR023796">
    <property type="entry name" value="Serpin_dom"/>
</dbReference>